<dbReference type="EMBL" id="CP015057">
    <property type="protein sequence ID" value="QGN16266.1"/>
    <property type="molecule type" value="Genomic_DNA"/>
</dbReference>
<evidence type="ECO:0000256" key="1">
    <source>
        <dbReference type="ARBA" id="ARBA00022679"/>
    </source>
</evidence>
<accession>A0ABX6EWR8</accession>
<dbReference type="InterPro" id="IPR019410">
    <property type="entry name" value="Methyltransf_16"/>
</dbReference>
<gene>
    <name evidence="2" type="primary">EFM3</name>
    <name evidence="2" type="ORF">FIM1_2971</name>
</gene>
<reference evidence="2 3" key="2">
    <citation type="submission" date="2019-11" db="EMBL/GenBank/DDBJ databases">
        <authorList>
            <person name="Lu H."/>
        </authorList>
    </citation>
    <scope>NUCLEOTIDE SEQUENCE [LARGE SCALE GENOMIC DNA]</scope>
    <source>
        <strain evidence="2 3">FIM1</strain>
    </source>
</reference>
<evidence type="ECO:0000313" key="2">
    <source>
        <dbReference type="EMBL" id="QGN16266.1"/>
    </source>
</evidence>
<evidence type="ECO:0000313" key="3">
    <source>
        <dbReference type="Proteomes" id="UP000422736"/>
    </source>
</evidence>
<name>A0ABX6EWR8_KLUMA</name>
<dbReference type="Gene3D" id="3.40.50.150">
    <property type="entry name" value="Vaccinia Virus protein VP39"/>
    <property type="match status" value="1"/>
</dbReference>
<dbReference type="SUPFAM" id="SSF53335">
    <property type="entry name" value="S-adenosyl-L-methionine-dependent methyltransferases"/>
    <property type="match status" value="1"/>
</dbReference>
<protein>
    <submittedName>
        <fullName evidence="2">YJR129C</fullName>
    </submittedName>
</protein>
<proteinExistence type="predicted"/>
<dbReference type="PANTHER" id="PTHR14614:SF130">
    <property type="entry name" value="PROTEIN-LYSINE N-METHYLTRANSFERASE EEF2KMT"/>
    <property type="match status" value="1"/>
</dbReference>
<dbReference type="Proteomes" id="UP000422736">
    <property type="component" value="Chromosome 4"/>
</dbReference>
<sequence>MDVYDRIHAREPVKDVLQYISDNNVELEPTQFLNQLEVVQERNSYYAKQFLKLLIPYLEKIGSELSETVYEPYINLLAVNAPDPQSSDIIQYRFGSYKLLIKETPSLICAQGTTGFRTWEAALFLCHFMTQNPHLFATDDGGSSMLELGCGTGIISILYTLMQKEKEKENKGSLENPIFVTDGDSSLLQQVKDNFLLNDITAVPELRFQRLRWNEDELLQAERDKKVGLILGADITYDTSVIPDLVGCLKQFAGADAYISCTERNMATLEAFENELTRNCLDFEIVATISPESFKQISVRNITTSIRIYRVRT</sequence>
<dbReference type="InterPro" id="IPR029063">
    <property type="entry name" value="SAM-dependent_MTases_sf"/>
</dbReference>
<keyword evidence="3" id="KW-1185">Reference proteome</keyword>
<dbReference type="PANTHER" id="PTHR14614">
    <property type="entry name" value="HEPATOCELLULAR CARCINOMA-ASSOCIATED ANTIGEN"/>
    <property type="match status" value="1"/>
</dbReference>
<dbReference type="Pfam" id="PF10294">
    <property type="entry name" value="Methyltransf_16"/>
    <property type="match status" value="1"/>
</dbReference>
<reference evidence="2 3" key="1">
    <citation type="submission" date="2016-03" db="EMBL/GenBank/DDBJ databases">
        <title>How can Kluyveromyces marxianus grow so fast - potential evolutionary course in Saccharomyces Complex revealed by comparative genomics.</title>
        <authorList>
            <person name="Mo W."/>
            <person name="Lu W."/>
            <person name="Yang X."/>
            <person name="Qi J."/>
            <person name="Lv H."/>
        </authorList>
    </citation>
    <scope>NUCLEOTIDE SEQUENCE [LARGE SCALE GENOMIC DNA]</scope>
    <source>
        <strain evidence="2 3">FIM1</strain>
    </source>
</reference>
<organism evidence="2 3">
    <name type="scientific">Kluyveromyces marxianus</name>
    <name type="common">Yeast</name>
    <name type="synonym">Candida kefyr</name>
    <dbReference type="NCBI Taxonomy" id="4911"/>
    <lineage>
        <taxon>Eukaryota</taxon>
        <taxon>Fungi</taxon>
        <taxon>Dikarya</taxon>
        <taxon>Ascomycota</taxon>
        <taxon>Saccharomycotina</taxon>
        <taxon>Saccharomycetes</taxon>
        <taxon>Saccharomycetales</taxon>
        <taxon>Saccharomycetaceae</taxon>
        <taxon>Kluyveromyces</taxon>
    </lineage>
</organism>
<keyword evidence="1" id="KW-0808">Transferase</keyword>